<accession>A0A364NQW6</accession>
<feature type="transmembrane region" description="Helical" evidence="1">
    <location>
        <begin position="100"/>
        <end position="117"/>
    </location>
</feature>
<evidence type="ECO:0000256" key="1">
    <source>
        <dbReference type="SAM" id="Phobius"/>
    </source>
</evidence>
<evidence type="ECO:0008006" key="4">
    <source>
        <dbReference type="Google" id="ProtNLM"/>
    </source>
</evidence>
<proteinExistence type="predicted"/>
<keyword evidence="1" id="KW-0812">Transmembrane</keyword>
<keyword evidence="1" id="KW-1133">Transmembrane helix</keyword>
<sequence length="127" mass="14202">MSYVFLAYMHLVTVVPAFLIGTFLLLNRKGTLKHRALGKVYMLLMLSTALITLFMTAQVGPTLLNHFGFIHLFSGLVLYSVPAAFFAARKKDYRTHQYNMIGVYVGGILIAGGFAFAPGRLLHTWLF</sequence>
<feature type="transmembrane region" description="Helical" evidence="1">
    <location>
        <begin position="38"/>
        <end position="57"/>
    </location>
</feature>
<keyword evidence="1" id="KW-0472">Membrane</keyword>
<gene>
    <name evidence="2" type="ORF">DN062_04255</name>
</gene>
<dbReference type="OrthoDB" id="9815686at2"/>
<dbReference type="InterPro" id="IPR018750">
    <property type="entry name" value="DUF2306_membrane"/>
</dbReference>
<protein>
    <recommendedName>
        <fullName evidence="4">DUF2306 domain-containing protein</fullName>
    </recommendedName>
</protein>
<evidence type="ECO:0000313" key="3">
    <source>
        <dbReference type="Proteomes" id="UP000250744"/>
    </source>
</evidence>
<feature type="transmembrane region" description="Helical" evidence="1">
    <location>
        <begin position="69"/>
        <end position="88"/>
    </location>
</feature>
<evidence type="ECO:0000313" key="2">
    <source>
        <dbReference type="EMBL" id="RAU19471.1"/>
    </source>
</evidence>
<keyword evidence="3" id="KW-1185">Reference proteome</keyword>
<dbReference type="EMBL" id="QKRX01000002">
    <property type="protein sequence ID" value="RAU19471.1"/>
    <property type="molecule type" value="Genomic_DNA"/>
</dbReference>
<dbReference type="Proteomes" id="UP000250744">
    <property type="component" value="Unassembled WGS sequence"/>
</dbReference>
<feature type="transmembrane region" description="Helical" evidence="1">
    <location>
        <begin position="6"/>
        <end position="26"/>
    </location>
</feature>
<dbReference type="Pfam" id="PF10067">
    <property type="entry name" value="DUF2306"/>
    <property type="match status" value="1"/>
</dbReference>
<comment type="caution">
    <text evidence="2">The sequence shown here is derived from an EMBL/GenBank/DDBJ whole genome shotgun (WGS) entry which is preliminary data.</text>
</comment>
<reference evidence="2 3" key="1">
    <citation type="submission" date="2018-06" db="EMBL/GenBank/DDBJ databases">
        <title>Nitrincola tibetense sp. nov., isolated from Lake XuguoCo on Tibetan Plateau.</title>
        <authorList>
            <person name="Xing P."/>
        </authorList>
    </citation>
    <scope>NUCLEOTIDE SEQUENCE [LARGE SCALE GENOMIC DNA]</scope>
    <source>
        <strain evidence="3">xg18</strain>
    </source>
</reference>
<organism evidence="2 3">
    <name type="scientific">Nitrincola tibetensis</name>
    <dbReference type="NCBI Taxonomy" id="2219697"/>
    <lineage>
        <taxon>Bacteria</taxon>
        <taxon>Pseudomonadati</taxon>
        <taxon>Pseudomonadota</taxon>
        <taxon>Gammaproteobacteria</taxon>
        <taxon>Oceanospirillales</taxon>
        <taxon>Oceanospirillaceae</taxon>
        <taxon>Nitrincola</taxon>
    </lineage>
</organism>
<dbReference type="RefSeq" id="WP_112157825.1">
    <property type="nucleotide sequence ID" value="NZ_QKRX01000002.1"/>
</dbReference>
<dbReference type="AlphaFoldDB" id="A0A364NQW6"/>
<name>A0A364NQW6_9GAMM</name>